<protein>
    <submittedName>
        <fullName evidence="1">Uncharacterized protein</fullName>
    </submittedName>
</protein>
<evidence type="ECO:0000313" key="2">
    <source>
        <dbReference type="Proteomes" id="UP001597544"/>
    </source>
</evidence>
<keyword evidence="2" id="KW-1185">Reference proteome</keyword>
<proteinExistence type="predicted"/>
<organism evidence="1 2">
    <name type="scientific">Pontibacter locisalis</name>
    <dbReference type="NCBI Taxonomy" id="1719035"/>
    <lineage>
        <taxon>Bacteria</taxon>
        <taxon>Pseudomonadati</taxon>
        <taxon>Bacteroidota</taxon>
        <taxon>Cytophagia</taxon>
        <taxon>Cytophagales</taxon>
        <taxon>Hymenobacteraceae</taxon>
        <taxon>Pontibacter</taxon>
    </lineage>
</organism>
<comment type="caution">
    <text evidence="1">The sequence shown here is derived from an EMBL/GenBank/DDBJ whole genome shotgun (WGS) entry which is preliminary data.</text>
</comment>
<dbReference type="RefSeq" id="WP_377511889.1">
    <property type="nucleotide sequence ID" value="NZ_JBHULU010000027.1"/>
</dbReference>
<accession>A0ABW5IQP9</accession>
<reference evidence="2" key="1">
    <citation type="journal article" date="2019" name="Int. J. Syst. Evol. Microbiol.">
        <title>The Global Catalogue of Microorganisms (GCM) 10K type strain sequencing project: providing services to taxonomists for standard genome sequencing and annotation.</title>
        <authorList>
            <consortium name="The Broad Institute Genomics Platform"/>
            <consortium name="The Broad Institute Genome Sequencing Center for Infectious Disease"/>
            <person name="Wu L."/>
            <person name="Ma J."/>
        </authorList>
    </citation>
    <scope>NUCLEOTIDE SEQUENCE [LARGE SCALE GENOMIC DNA]</scope>
    <source>
        <strain evidence="2">KCTC 42498</strain>
    </source>
</reference>
<dbReference type="EMBL" id="JBHULU010000027">
    <property type="protein sequence ID" value="MFD2515984.1"/>
    <property type="molecule type" value="Genomic_DNA"/>
</dbReference>
<sequence length="165" mass="19430">MKEDINLFNFSLENNELEKFIVGMDNYFIADRECGGHWAYGNYEKYIKRFLKLNKDVFPLFIWEKLIHILNTSEDINLFLDYLVGFLIPYYNSGTEKVNRNRKMHTPNLFISEFKKTMNQQKKSLLKDTRGTGVEWHSSNGLWGSIIENLNLIQERGGPNLLPTE</sequence>
<gene>
    <name evidence="1" type="ORF">ACFSRY_19080</name>
</gene>
<dbReference type="Proteomes" id="UP001597544">
    <property type="component" value="Unassembled WGS sequence"/>
</dbReference>
<evidence type="ECO:0000313" key="1">
    <source>
        <dbReference type="EMBL" id="MFD2515984.1"/>
    </source>
</evidence>
<name>A0ABW5IQP9_9BACT</name>